<evidence type="ECO:0000256" key="1">
    <source>
        <dbReference type="SAM" id="SignalP"/>
    </source>
</evidence>
<accession>A0A0L7LBP3</accession>
<feature type="signal peptide" evidence="1">
    <location>
        <begin position="1"/>
        <end position="25"/>
    </location>
</feature>
<protein>
    <submittedName>
        <fullName evidence="2">Uncharacterized protein</fullName>
    </submittedName>
</protein>
<dbReference type="AlphaFoldDB" id="A0A0L7LBP3"/>
<keyword evidence="3" id="KW-1185">Reference proteome</keyword>
<gene>
    <name evidence="2" type="ORF">OBRU01_12249</name>
</gene>
<comment type="caution">
    <text evidence="2">The sequence shown here is derived from an EMBL/GenBank/DDBJ whole genome shotgun (WGS) entry which is preliminary data.</text>
</comment>
<keyword evidence="1" id="KW-0732">Signal</keyword>
<dbReference type="EMBL" id="JTDY01001886">
    <property type="protein sequence ID" value="KOB72631.1"/>
    <property type="molecule type" value="Genomic_DNA"/>
</dbReference>
<evidence type="ECO:0000313" key="2">
    <source>
        <dbReference type="EMBL" id="KOB72631.1"/>
    </source>
</evidence>
<feature type="chain" id="PRO_5005573180" evidence="1">
    <location>
        <begin position="26"/>
        <end position="112"/>
    </location>
</feature>
<proteinExistence type="predicted"/>
<dbReference type="Proteomes" id="UP000037510">
    <property type="component" value="Unassembled WGS sequence"/>
</dbReference>
<evidence type="ECO:0000313" key="3">
    <source>
        <dbReference type="Proteomes" id="UP000037510"/>
    </source>
</evidence>
<organism evidence="2 3">
    <name type="scientific">Operophtera brumata</name>
    <name type="common">Winter moth</name>
    <name type="synonym">Phalaena brumata</name>
    <dbReference type="NCBI Taxonomy" id="104452"/>
    <lineage>
        <taxon>Eukaryota</taxon>
        <taxon>Metazoa</taxon>
        <taxon>Ecdysozoa</taxon>
        <taxon>Arthropoda</taxon>
        <taxon>Hexapoda</taxon>
        <taxon>Insecta</taxon>
        <taxon>Pterygota</taxon>
        <taxon>Neoptera</taxon>
        <taxon>Endopterygota</taxon>
        <taxon>Lepidoptera</taxon>
        <taxon>Glossata</taxon>
        <taxon>Ditrysia</taxon>
        <taxon>Geometroidea</taxon>
        <taxon>Geometridae</taxon>
        <taxon>Larentiinae</taxon>
        <taxon>Operophtera</taxon>
    </lineage>
</organism>
<name>A0A0L7LBP3_OPEBR</name>
<reference evidence="2 3" key="1">
    <citation type="journal article" date="2015" name="Genome Biol. Evol.">
        <title>The genome of winter moth (Operophtera brumata) provides a genomic perspective on sexual dimorphism and phenology.</title>
        <authorList>
            <person name="Derks M.F."/>
            <person name="Smit S."/>
            <person name="Salis L."/>
            <person name="Schijlen E."/>
            <person name="Bossers A."/>
            <person name="Mateman C."/>
            <person name="Pijl A.S."/>
            <person name="de Ridder D."/>
            <person name="Groenen M.A."/>
            <person name="Visser M.E."/>
            <person name="Megens H.J."/>
        </authorList>
    </citation>
    <scope>NUCLEOTIDE SEQUENCE [LARGE SCALE GENOMIC DNA]</scope>
    <source>
        <strain evidence="2">WM2013NL</strain>
        <tissue evidence="2">Head and thorax</tissue>
    </source>
</reference>
<sequence length="112" mass="12021">MVVQVTMARVFSVVCVVLLVQSAGGKQMSETLQRALSAVRGPSPGAKKLLNIPEDGVCLHRSARMYASLALTEFSNAGKKRSNGCATAAFNDIFENGTSPWMSEKRVLCCLL</sequence>